<dbReference type="AlphaFoldDB" id="A0A0D9VGH9"/>
<sequence>MKRDQQQVIAKLPTSGARNLLLFMFTKKAMLAAVAAKCRELWQLLLKAGSACGLPHCSSSAAADDGYYFGRSYEFSCSATPVAFFPAKGRRSYLPPCVGGKQAMEMMTMSPGRPVGGEECSTPERSPQCWREQEINGLAEDFINRFYAQLRLQERPRQQLECRASPSLSP</sequence>
<reference evidence="1 2" key="1">
    <citation type="submission" date="2012-08" db="EMBL/GenBank/DDBJ databases">
        <title>Oryza genome evolution.</title>
        <authorList>
            <person name="Wing R.A."/>
        </authorList>
    </citation>
    <scope>NUCLEOTIDE SEQUENCE</scope>
</reference>
<evidence type="ECO:0000313" key="1">
    <source>
        <dbReference type="EnsemblPlants" id="LPERR02G14850.1"/>
    </source>
</evidence>
<organism evidence="1 2">
    <name type="scientific">Leersia perrieri</name>
    <dbReference type="NCBI Taxonomy" id="77586"/>
    <lineage>
        <taxon>Eukaryota</taxon>
        <taxon>Viridiplantae</taxon>
        <taxon>Streptophyta</taxon>
        <taxon>Embryophyta</taxon>
        <taxon>Tracheophyta</taxon>
        <taxon>Spermatophyta</taxon>
        <taxon>Magnoliopsida</taxon>
        <taxon>Liliopsida</taxon>
        <taxon>Poales</taxon>
        <taxon>Poaceae</taxon>
        <taxon>BOP clade</taxon>
        <taxon>Oryzoideae</taxon>
        <taxon>Oryzeae</taxon>
        <taxon>Oryzinae</taxon>
        <taxon>Leersia</taxon>
    </lineage>
</organism>
<reference evidence="1" key="3">
    <citation type="submission" date="2015-04" db="UniProtKB">
        <authorList>
            <consortium name="EnsemblPlants"/>
        </authorList>
    </citation>
    <scope>IDENTIFICATION</scope>
</reference>
<dbReference type="Pfam" id="PF05553">
    <property type="entry name" value="DUF761"/>
    <property type="match status" value="1"/>
</dbReference>
<keyword evidence="2" id="KW-1185">Reference proteome</keyword>
<dbReference type="HOGENOM" id="CLU_128456_0_0_1"/>
<dbReference type="PANTHER" id="PTHR33265:SF23">
    <property type="entry name" value="OS02G0523100 PROTEIN"/>
    <property type="match status" value="1"/>
</dbReference>
<dbReference type="Proteomes" id="UP000032180">
    <property type="component" value="Chromosome 2"/>
</dbReference>
<proteinExistence type="predicted"/>
<evidence type="ECO:0000313" key="2">
    <source>
        <dbReference type="Proteomes" id="UP000032180"/>
    </source>
</evidence>
<accession>A0A0D9VGH9</accession>
<reference evidence="2" key="2">
    <citation type="submission" date="2013-12" db="EMBL/GenBank/DDBJ databases">
        <authorList>
            <person name="Yu Y."/>
            <person name="Lee S."/>
            <person name="de Baynast K."/>
            <person name="Wissotski M."/>
            <person name="Liu L."/>
            <person name="Talag J."/>
            <person name="Goicoechea J."/>
            <person name="Angelova A."/>
            <person name="Jetty R."/>
            <person name="Kudrna D."/>
            <person name="Golser W."/>
            <person name="Rivera L."/>
            <person name="Zhang J."/>
            <person name="Wing R."/>
        </authorList>
    </citation>
    <scope>NUCLEOTIDE SEQUENCE</scope>
</reference>
<name>A0A0D9VGH9_9ORYZ</name>
<dbReference type="EnsemblPlants" id="LPERR02G14850.1">
    <property type="protein sequence ID" value="LPERR02G14850.1"/>
    <property type="gene ID" value="LPERR02G14850"/>
</dbReference>
<dbReference type="InterPro" id="IPR008480">
    <property type="entry name" value="DUF761_pln"/>
</dbReference>
<dbReference type="PANTHER" id="PTHR33265">
    <property type="entry name" value="AVR9/CF-9 RAPIDLY ELICITED PROTEIN-RELATED"/>
    <property type="match status" value="1"/>
</dbReference>
<dbReference type="eggNOG" id="ENOG502R5E2">
    <property type="taxonomic scope" value="Eukaryota"/>
</dbReference>
<dbReference type="Gramene" id="LPERR02G14850.1">
    <property type="protein sequence ID" value="LPERR02G14850.1"/>
    <property type="gene ID" value="LPERR02G14850"/>
</dbReference>
<protein>
    <submittedName>
        <fullName evidence="1">Uncharacterized protein</fullName>
    </submittedName>
</protein>